<dbReference type="Proteomes" id="UP000247702">
    <property type="component" value="Unassembled WGS sequence"/>
</dbReference>
<dbReference type="Gene3D" id="3.80.10.10">
    <property type="entry name" value="Ribonuclease Inhibitor"/>
    <property type="match status" value="1"/>
</dbReference>
<dbReference type="SUPFAM" id="SSF52047">
    <property type="entry name" value="RNI-like"/>
    <property type="match status" value="1"/>
</dbReference>
<organism evidence="1 3">
    <name type="scientific">Rhizophagus clarus</name>
    <dbReference type="NCBI Taxonomy" id="94130"/>
    <lineage>
        <taxon>Eukaryota</taxon>
        <taxon>Fungi</taxon>
        <taxon>Fungi incertae sedis</taxon>
        <taxon>Mucoromycota</taxon>
        <taxon>Glomeromycotina</taxon>
        <taxon>Glomeromycetes</taxon>
        <taxon>Glomerales</taxon>
        <taxon>Glomeraceae</taxon>
        <taxon>Rhizophagus</taxon>
    </lineage>
</organism>
<evidence type="ECO:0008006" key="4">
    <source>
        <dbReference type="Google" id="ProtNLM"/>
    </source>
</evidence>
<dbReference type="Proteomes" id="UP000615446">
    <property type="component" value="Unassembled WGS sequence"/>
</dbReference>
<reference evidence="1 3" key="1">
    <citation type="submission" date="2017-11" db="EMBL/GenBank/DDBJ databases">
        <title>The genome of Rhizophagus clarus HR1 reveals common genetic basis of auxotrophy among arbuscular mycorrhizal fungi.</title>
        <authorList>
            <person name="Kobayashi Y."/>
        </authorList>
    </citation>
    <scope>NUCLEOTIDE SEQUENCE [LARGE SCALE GENOMIC DNA]</scope>
    <source>
        <strain evidence="1 3">HR1</strain>
    </source>
</reference>
<keyword evidence="3" id="KW-1185">Reference proteome</keyword>
<name>A0A2Z6Q9A8_9GLOM</name>
<evidence type="ECO:0000313" key="1">
    <source>
        <dbReference type="EMBL" id="GBB86747.1"/>
    </source>
</evidence>
<accession>A0A2Z6Q9A8</accession>
<sequence>MTFNLFFGAKGCLKNLSDLRCNSNIYIDLFYQLSQIYYSIQSFTLEAKRIVSNGLVDLISVQRNLKYFEMILCYDLEDNVLANIIPSLMLKLPNTLVKLELFGEDYCIPLSFIANFSNLQELELSFEDKNFIDFEKLQYVIFPRLQVLKFSGEYPRVELLMKFLENNGKNLKEIYIGEKGMCCDNSLNLAIAKFYPNLSKLYIRIKHNELETLKIILNNYKILESIKIWCGMDYLSENEALETVTKYSQNIHELIILSI</sequence>
<gene>
    <name evidence="2" type="ORF">RCL2_002685600</name>
    <name evidence="1" type="ORF">RclHR1_13150003</name>
</gene>
<evidence type="ECO:0000313" key="3">
    <source>
        <dbReference type="Proteomes" id="UP000247702"/>
    </source>
</evidence>
<proteinExistence type="predicted"/>
<dbReference type="AlphaFoldDB" id="A0A2Z6Q9A8"/>
<comment type="caution">
    <text evidence="1">The sequence shown here is derived from an EMBL/GenBank/DDBJ whole genome shotgun (WGS) entry which is preliminary data.</text>
</comment>
<dbReference type="InterPro" id="IPR032675">
    <property type="entry name" value="LRR_dom_sf"/>
</dbReference>
<evidence type="ECO:0000313" key="2">
    <source>
        <dbReference type="EMBL" id="GET00402.1"/>
    </source>
</evidence>
<protein>
    <recommendedName>
        <fullName evidence="4">F-box domain-containing protein</fullName>
    </recommendedName>
</protein>
<dbReference type="EMBL" id="BLAL01000285">
    <property type="protein sequence ID" value="GET00402.1"/>
    <property type="molecule type" value="Genomic_DNA"/>
</dbReference>
<dbReference type="OrthoDB" id="2310386at2759"/>
<reference evidence="2" key="2">
    <citation type="submission" date="2019-10" db="EMBL/GenBank/DDBJ databases">
        <title>Conservation and host-specific expression of non-tandemly repeated heterogenous ribosome RNA gene in arbuscular mycorrhizal fungi.</title>
        <authorList>
            <person name="Maeda T."/>
            <person name="Kobayashi Y."/>
            <person name="Nakagawa T."/>
            <person name="Ezawa T."/>
            <person name="Yamaguchi K."/>
            <person name="Bino T."/>
            <person name="Nishimoto Y."/>
            <person name="Shigenobu S."/>
            <person name="Kawaguchi M."/>
        </authorList>
    </citation>
    <scope>NUCLEOTIDE SEQUENCE</scope>
    <source>
        <strain evidence="2">HR1</strain>
    </source>
</reference>
<dbReference type="EMBL" id="BEXD01000353">
    <property type="protein sequence ID" value="GBB86747.1"/>
    <property type="molecule type" value="Genomic_DNA"/>
</dbReference>